<sequence>MKEFDGGDISGVRVVSAQKEKYWFGFWVRPIKRWELGLHGYSSSLYQQVACPTPHPPLFGILDLQVHVPIVLLLADAYFMYSRLGLRDLRVDASFTPPTLSSNSSYIWISKIGIKDLSAEVIGLAGLQLYGHEVYLHIDKCRHVNPRFQEVYEKRRLAVVG</sequence>
<dbReference type="EMBL" id="BKCJ010007408">
    <property type="protein sequence ID" value="GEU77114.1"/>
    <property type="molecule type" value="Genomic_DNA"/>
</dbReference>
<dbReference type="AlphaFoldDB" id="A0A6L2MXY5"/>
<gene>
    <name evidence="1" type="ORF">Tci_049092</name>
</gene>
<accession>A0A6L2MXY5</accession>
<proteinExistence type="predicted"/>
<comment type="caution">
    <text evidence="1">The sequence shown here is derived from an EMBL/GenBank/DDBJ whole genome shotgun (WGS) entry which is preliminary data.</text>
</comment>
<name>A0A6L2MXY5_TANCI</name>
<reference evidence="1" key="1">
    <citation type="journal article" date="2019" name="Sci. Rep.">
        <title>Draft genome of Tanacetum cinerariifolium, the natural source of mosquito coil.</title>
        <authorList>
            <person name="Yamashiro T."/>
            <person name="Shiraishi A."/>
            <person name="Satake H."/>
            <person name="Nakayama K."/>
        </authorList>
    </citation>
    <scope>NUCLEOTIDE SEQUENCE</scope>
</reference>
<organism evidence="1">
    <name type="scientific">Tanacetum cinerariifolium</name>
    <name type="common">Dalmatian daisy</name>
    <name type="synonym">Chrysanthemum cinerariifolium</name>
    <dbReference type="NCBI Taxonomy" id="118510"/>
    <lineage>
        <taxon>Eukaryota</taxon>
        <taxon>Viridiplantae</taxon>
        <taxon>Streptophyta</taxon>
        <taxon>Embryophyta</taxon>
        <taxon>Tracheophyta</taxon>
        <taxon>Spermatophyta</taxon>
        <taxon>Magnoliopsida</taxon>
        <taxon>eudicotyledons</taxon>
        <taxon>Gunneridae</taxon>
        <taxon>Pentapetalae</taxon>
        <taxon>asterids</taxon>
        <taxon>campanulids</taxon>
        <taxon>Asterales</taxon>
        <taxon>Asteraceae</taxon>
        <taxon>Asteroideae</taxon>
        <taxon>Anthemideae</taxon>
        <taxon>Anthemidinae</taxon>
        <taxon>Tanacetum</taxon>
    </lineage>
</organism>
<evidence type="ECO:0000313" key="1">
    <source>
        <dbReference type="EMBL" id="GEU77114.1"/>
    </source>
</evidence>
<protein>
    <submittedName>
        <fullName evidence="1">Uncharacterized protein</fullName>
    </submittedName>
</protein>